<accession>A0ABT6A8I5</accession>
<organism evidence="1 2">
    <name type="scientific">Streptomyces tropicalis</name>
    <dbReference type="NCBI Taxonomy" id="3034234"/>
    <lineage>
        <taxon>Bacteria</taxon>
        <taxon>Bacillati</taxon>
        <taxon>Actinomycetota</taxon>
        <taxon>Actinomycetes</taxon>
        <taxon>Kitasatosporales</taxon>
        <taxon>Streptomycetaceae</taxon>
        <taxon>Streptomyces</taxon>
    </lineage>
</organism>
<dbReference type="Gene3D" id="3.40.1000.10">
    <property type="entry name" value="Mog1/PsbP, alpha/beta/alpha sandwich"/>
    <property type="match status" value="1"/>
</dbReference>
<dbReference type="EMBL" id="JARJBB010000010">
    <property type="protein sequence ID" value="MDF3300955.1"/>
    <property type="molecule type" value="Genomic_DNA"/>
</dbReference>
<evidence type="ECO:0008006" key="3">
    <source>
        <dbReference type="Google" id="ProtNLM"/>
    </source>
</evidence>
<reference evidence="1 2" key="1">
    <citation type="submission" date="2023-03" db="EMBL/GenBank/DDBJ databases">
        <title>Draft genome sequence of Streptomyces sp. K1PA1 isolated from peat swamp forest in Thailand.</title>
        <authorList>
            <person name="Klaysubun C."/>
            <person name="Duangmal K."/>
        </authorList>
    </citation>
    <scope>NUCLEOTIDE SEQUENCE [LARGE SCALE GENOMIC DNA]</scope>
    <source>
        <strain evidence="1 2">K1PA1</strain>
    </source>
</reference>
<gene>
    <name evidence="1" type="ORF">P3H78_20470</name>
</gene>
<protein>
    <recommendedName>
        <fullName evidence="3">DUF1795 domain-containing protein</fullName>
    </recommendedName>
</protein>
<comment type="caution">
    <text evidence="1">The sequence shown here is derived from an EMBL/GenBank/DDBJ whole genome shotgun (WGS) entry which is preliminary data.</text>
</comment>
<dbReference type="Proteomes" id="UP001221150">
    <property type="component" value="Unassembled WGS sequence"/>
</dbReference>
<dbReference type="RefSeq" id="WP_276110517.1">
    <property type="nucleotide sequence ID" value="NZ_JARJBB010000010.1"/>
</dbReference>
<proteinExistence type="predicted"/>
<name>A0ABT6A8I5_9ACTN</name>
<evidence type="ECO:0000313" key="2">
    <source>
        <dbReference type="Proteomes" id="UP001221150"/>
    </source>
</evidence>
<keyword evidence="2" id="KW-1185">Reference proteome</keyword>
<sequence>MPTALPIPIYFDVPRGWQSAPPDEVGAPGAAFVAVHPPADAGFTANITIDGAYRPDTVTLPEIADESVAHLGGSVTSHMVIDRRETGSADAPGLTQTLALSIVVGGNRHDLVQSQVYISMVDVDDPRRRVVIRLTLTSTTSQHPGLLDDFRNLVRTIRPSEGATP</sequence>
<evidence type="ECO:0000313" key="1">
    <source>
        <dbReference type="EMBL" id="MDF3300955.1"/>
    </source>
</evidence>